<comment type="caution">
    <text evidence="7">The sequence shown here is derived from an EMBL/GenBank/DDBJ whole genome shotgun (WGS) entry which is preliminary data.</text>
</comment>
<dbReference type="InterPro" id="IPR027417">
    <property type="entry name" value="P-loop_NTPase"/>
</dbReference>
<dbReference type="GO" id="GO:0016459">
    <property type="term" value="C:myosin complex"/>
    <property type="evidence" value="ECO:0007669"/>
    <property type="project" value="UniProtKB-KW"/>
</dbReference>
<evidence type="ECO:0000256" key="4">
    <source>
        <dbReference type="ARBA" id="ARBA00023175"/>
    </source>
</evidence>
<keyword evidence="1" id="KW-0547">Nucleotide-binding</keyword>
<dbReference type="GO" id="GO:0005524">
    <property type="term" value="F:ATP binding"/>
    <property type="evidence" value="ECO:0007669"/>
    <property type="project" value="UniProtKB-KW"/>
</dbReference>
<dbReference type="PROSITE" id="PS51456">
    <property type="entry name" value="MYOSIN_MOTOR"/>
    <property type="match status" value="1"/>
</dbReference>
<comment type="caution">
    <text evidence="5">Lacks conserved residue(s) required for the propagation of feature annotation.</text>
</comment>
<reference evidence="7" key="1">
    <citation type="journal article" date="2019" name="bioRxiv">
        <title>The Genome of the Zebra Mussel, Dreissena polymorpha: A Resource for Invasive Species Research.</title>
        <authorList>
            <person name="McCartney M.A."/>
            <person name="Auch B."/>
            <person name="Kono T."/>
            <person name="Mallez S."/>
            <person name="Zhang Y."/>
            <person name="Obille A."/>
            <person name="Becker A."/>
            <person name="Abrahante J.E."/>
            <person name="Garbe J."/>
            <person name="Badalamenti J.P."/>
            <person name="Herman A."/>
            <person name="Mangelson H."/>
            <person name="Liachko I."/>
            <person name="Sullivan S."/>
            <person name="Sone E.D."/>
            <person name="Koren S."/>
            <person name="Silverstein K.A.T."/>
            <person name="Beckman K.B."/>
            <person name="Gohl D.M."/>
        </authorList>
    </citation>
    <scope>NUCLEOTIDE SEQUENCE</scope>
    <source>
        <strain evidence="7">Duluth1</strain>
        <tissue evidence="7">Whole animal</tissue>
    </source>
</reference>
<protein>
    <recommendedName>
        <fullName evidence="6">Myosin motor domain-containing protein</fullName>
    </recommendedName>
</protein>
<keyword evidence="5" id="KW-0009">Actin-binding</keyword>
<evidence type="ECO:0000256" key="1">
    <source>
        <dbReference type="ARBA" id="ARBA00022741"/>
    </source>
</evidence>
<reference evidence="7" key="2">
    <citation type="submission" date="2020-11" db="EMBL/GenBank/DDBJ databases">
        <authorList>
            <person name="McCartney M.A."/>
            <person name="Auch B."/>
            <person name="Kono T."/>
            <person name="Mallez S."/>
            <person name="Becker A."/>
            <person name="Gohl D.M."/>
            <person name="Silverstein K.A.T."/>
            <person name="Koren S."/>
            <person name="Bechman K.B."/>
            <person name="Herman A."/>
            <person name="Abrahante J.E."/>
            <person name="Garbe J."/>
        </authorList>
    </citation>
    <scope>NUCLEOTIDE SEQUENCE</scope>
    <source>
        <strain evidence="7">Duluth1</strain>
        <tissue evidence="7">Whole animal</tissue>
    </source>
</reference>
<evidence type="ECO:0000259" key="6">
    <source>
        <dbReference type="PROSITE" id="PS51456"/>
    </source>
</evidence>
<feature type="domain" description="Myosin motor" evidence="6">
    <location>
        <begin position="23"/>
        <end position="59"/>
    </location>
</feature>
<gene>
    <name evidence="7" type="ORF">DPMN_066818</name>
</gene>
<evidence type="ECO:0000313" key="8">
    <source>
        <dbReference type="Proteomes" id="UP000828390"/>
    </source>
</evidence>
<evidence type="ECO:0000256" key="5">
    <source>
        <dbReference type="PROSITE-ProRule" id="PRU00782"/>
    </source>
</evidence>
<dbReference type="SUPFAM" id="SSF52540">
    <property type="entry name" value="P-loop containing nucleoside triphosphate hydrolases"/>
    <property type="match status" value="1"/>
</dbReference>
<keyword evidence="4" id="KW-0505">Motor protein</keyword>
<keyword evidence="8" id="KW-1185">Reference proteome</keyword>
<dbReference type="Gene3D" id="3.40.850.10">
    <property type="entry name" value="Kinesin motor domain"/>
    <property type="match status" value="1"/>
</dbReference>
<evidence type="ECO:0000313" key="7">
    <source>
        <dbReference type="EMBL" id="KAH3707412.1"/>
    </source>
</evidence>
<sequence>MFTSQNKTFQKDLLQQVNPPKFEQCDDMANMTYLNEASVLNNLRGRYVNGFIYVSDASF</sequence>
<name>A0A9D3YZ61_DREPO</name>
<dbReference type="AlphaFoldDB" id="A0A9D3YZ61"/>
<dbReference type="InterPro" id="IPR036961">
    <property type="entry name" value="Kinesin_motor_dom_sf"/>
</dbReference>
<keyword evidence="3 5" id="KW-0518">Myosin</keyword>
<dbReference type="EMBL" id="JAIWYP010000014">
    <property type="protein sequence ID" value="KAH3707412.1"/>
    <property type="molecule type" value="Genomic_DNA"/>
</dbReference>
<evidence type="ECO:0000256" key="3">
    <source>
        <dbReference type="ARBA" id="ARBA00023123"/>
    </source>
</evidence>
<dbReference type="Proteomes" id="UP000828390">
    <property type="component" value="Unassembled WGS sequence"/>
</dbReference>
<dbReference type="GO" id="GO:0003774">
    <property type="term" value="F:cytoskeletal motor activity"/>
    <property type="evidence" value="ECO:0007669"/>
    <property type="project" value="InterPro"/>
</dbReference>
<dbReference type="GO" id="GO:0003779">
    <property type="term" value="F:actin binding"/>
    <property type="evidence" value="ECO:0007669"/>
    <property type="project" value="UniProtKB-KW"/>
</dbReference>
<dbReference type="InterPro" id="IPR001609">
    <property type="entry name" value="Myosin_head_motor_dom-like"/>
</dbReference>
<evidence type="ECO:0000256" key="2">
    <source>
        <dbReference type="ARBA" id="ARBA00022840"/>
    </source>
</evidence>
<proteinExistence type="inferred from homology"/>
<accession>A0A9D3YZ61</accession>
<comment type="similarity">
    <text evidence="5">Belongs to the TRAFAC class myosin-kinesin ATPase superfamily. Myosin family.</text>
</comment>
<organism evidence="7 8">
    <name type="scientific">Dreissena polymorpha</name>
    <name type="common">Zebra mussel</name>
    <name type="synonym">Mytilus polymorpha</name>
    <dbReference type="NCBI Taxonomy" id="45954"/>
    <lineage>
        <taxon>Eukaryota</taxon>
        <taxon>Metazoa</taxon>
        <taxon>Spiralia</taxon>
        <taxon>Lophotrochozoa</taxon>
        <taxon>Mollusca</taxon>
        <taxon>Bivalvia</taxon>
        <taxon>Autobranchia</taxon>
        <taxon>Heteroconchia</taxon>
        <taxon>Euheterodonta</taxon>
        <taxon>Imparidentia</taxon>
        <taxon>Neoheterodontei</taxon>
        <taxon>Myida</taxon>
        <taxon>Dreissenoidea</taxon>
        <taxon>Dreissenidae</taxon>
        <taxon>Dreissena</taxon>
    </lineage>
</organism>
<keyword evidence="2" id="KW-0067">ATP-binding</keyword>